<dbReference type="InterPro" id="IPR043502">
    <property type="entry name" value="DNA/RNA_pol_sf"/>
</dbReference>
<keyword evidence="9" id="KW-0695">RNA-directed DNA polymerase</keyword>
<keyword evidence="15" id="KW-1185">Reference proteome</keyword>
<dbReference type="Gene3D" id="3.30.70.270">
    <property type="match status" value="2"/>
</dbReference>
<dbReference type="PROSITE" id="PS50994">
    <property type="entry name" value="INTEGRASE"/>
    <property type="match status" value="1"/>
</dbReference>
<feature type="domain" description="Integrase catalytic" evidence="13">
    <location>
        <begin position="1229"/>
        <end position="1388"/>
    </location>
</feature>
<dbReference type="SUPFAM" id="SSF56672">
    <property type="entry name" value="DNA/RNA polymerases"/>
    <property type="match status" value="1"/>
</dbReference>
<dbReference type="InterPro" id="IPR000477">
    <property type="entry name" value="RT_dom"/>
</dbReference>
<dbReference type="CDD" id="cd09274">
    <property type="entry name" value="RNase_HI_RT_Ty3"/>
    <property type="match status" value="1"/>
</dbReference>
<feature type="compositionally biased region" description="Basic residues" evidence="11">
    <location>
        <begin position="293"/>
        <end position="304"/>
    </location>
</feature>
<protein>
    <recommendedName>
        <fullName evidence="10">Gypsy retrotransposon integrase-like protein 1</fullName>
        <ecNumber evidence="3">2.7.7.49</ecNumber>
        <ecNumber evidence="2">3.1.26.4</ecNumber>
    </recommendedName>
</protein>
<feature type="region of interest" description="Disordered" evidence="11">
    <location>
        <begin position="293"/>
        <end position="322"/>
    </location>
</feature>
<dbReference type="InterPro" id="IPR043128">
    <property type="entry name" value="Rev_trsase/Diguanyl_cyclase"/>
</dbReference>
<dbReference type="InParanoid" id="E4XVU0"/>
<dbReference type="PANTHER" id="PTHR37984:SF5">
    <property type="entry name" value="PROTEIN NYNRIN-LIKE"/>
    <property type="match status" value="1"/>
</dbReference>
<reference evidence="14" key="1">
    <citation type="journal article" date="2010" name="Science">
        <title>Plasticity of animal genome architecture unmasked by rapid evolution of a pelagic tunicate.</title>
        <authorList>
            <person name="Denoeud F."/>
            <person name="Henriet S."/>
            <person name="Mungpakdee S."/>
            <person name="Aury J.M."/>
            <person name="Da Silva C."/>
            <person name="Brinkmann H."/>
            <person name="Mikhaleva J."/>
            <person name="Olsen L.C."/>
            <person name="Jubin C."/>
            <person name="Canestro C."/>
            <person name="Bouquet J.M."/>
            <person name="Danks G."/>
            <person name="Poulain J."/>
            <person name="Campsteijn C."/>
            <person name="Adamski M."/>
            <person name="Cross I."/>
            <person name="Yadetie F."/>
            <person name="Muffato M."/>
            <person name="Louis A."/>
            <person name="Butcher S."/>
            <person name="Tsagkogeorga G."/>
            <person name="Konrad A."/>
            <person name="Singh S."/>
            <person name="Jensen M.F."/>
            <person name="Cong E.H."/>
            <person name="Eikeseth-Otteraa H."/>
            <person name="Noel B."/>
            <person name="Anthouard V."/>
            <person name="Porcel B.M."/>
            <person name="Kachouri-Lafond R."/>
            <person name="Nishino A."/>
            <person name="Ugolini M."/>
            <person name="Chourrout P."/>
            <person name="Nishida H."/>
            <person name="Aasland R."/>
            <person name="Huzurbazar S."/>
            <person name="Westhof E."/>
            <person name="Delsuc F."/>
            <person name="Lehrach H."/>
            <person name="Reinhardt R."/>
            <person name="Weissenbach J."/>
            <person name="Roy S.W."/>
            <person name="Artiguenave F."/>
            <person name="Postlethwait J.H."/>
            <person name="Manak J.R."/>
            <person name="Thompson E.M."/>
            <person name="Jaillon O."/>
            <person name="Du Pasquier L."/>
            <person name="Boudinot P."/>
            <person name="Liberles D.A."/>
            <person name="Volff J.N."/>
            <person name="Philippe H."/>
            <person name="Lenhard B."/>
            <person name="Roest Crollius H."/>
            <person name="Wincker P."/>
            <person name="Chourrout D."/>
        </authorList>
    </citation>
    <scope>NUCLEOTIDE SEQUENCE [LARGE SCALE GENOMIC DNA]</scope>
</reference>
<evidence type="ECO:0000256" key="9">
    <source>
        <dbReference type="ARBA" id="ARBA00022918"/>
    </source>
</evidence>
<dbReference type="PROSITE" id="PS50878">
    <property type="entry name" value="RT_POL"/>
    <property type="match status" value="1"/>
</dbReference>
<dbReference type="CDD" id="cd01647">
    <property type="entry name" value="RT_LTR"/>
    <property type="match status" value="1"/>
</dbReference>
<dbReference type="GO" id="GO:0003964">
    <property type="term" value="F:RNA-directed DNA polymerase activity"/>
    <property type="evidence" value="ECO:0007669"/>
    <property type="project" value="UniProtKB-KW"/>
</dbReference>
<evidence type="ECO:0000256" key="7">
    <source>
        <dbReference type="ARBA" id="ARBA00022759"/>
    </source>
</evidence>
<dbReference type="InterPro" id="IPR041588">
    <property type="entry name" value="Integrase_H2C2"/>
</dbReference>
<evidence type="ECO:0000256" key="3">
    <source>
        <dbReference type="ARBA" id="ARBA00012493"/>
    </source>
</evidence>
<sequence length="1721" mass="194771">MSDNDPSTVYEAGLKISLLVEMNTDLENQITEDPSKETALRPIIAKNNLERDRLNRMMGSLCKLELNRSQSYQQNQTPGSYADYREEAHVTQLFSRFMTDTAKLDGSSFAEFTTFLGRLQIFYKAHIDGHTNRTRPFFNCIYSHLDISVERQIGEELLRCTTWDEVKSLLEKNFGDRSHFYLSLSEVWDVEFDSSKPTAHYAAEVSKKMREAKGAIKAAFKSDKKRDLEADDLFEIVGAMLLYLQLRSHEPQVYNQLSPSLSNVFSIKELARLAQQNIQNRVDTSVSVNFQKKKGGKWNKRKKSEKKDGNDKQYSGDSDKKIMKTSVEDQLQPFEYHQLKTKNSSKVYFASTSIMAGSKRFDAMLEIDSGATTSTISADCVPDPILKQLRPCPFSISGFDPKSPPQRPLGLLDCKFSFNNGPQIKVELVVTPIGFPNLLGRDILDNKAIDGFAIDNNKRTLTFNFDDSFTKTKTQTIQLKGVSKSRVKCFRITHNQRSKATKVTSEETKFTLAASTTPNDHRCPVKRVKEVLNITFPDNSDKSHQVEVAKLLLEFRDIFGADGQALGEFPYEAEIRTNGQTRAVPQYSIPQAFHEPITTQVNQMLKEGVVREISDPKGWNSPLIPIIKKDKTLRLCVNFKRTLNLCLSDKSDNFHLPSMDTVIGQLGSGNKFYSTCDLRSGYWQLRLKKEDQHKTSFTWGNKNYCFNRLPFGYKNSGNIFSRQVNQMLDSSPSRECTHSYIDDVIVAQTTFPAYMKALRDFFTALRKYGARLKSTKCTFLESSAKFLGRVITQSGIRPDPDNLSALRSMKPPRNVKELSSLIGSLNWVRSFLETRVGEKIATDCFSHRMVPLNTVRNSATETGIYKWSQEADSALRELQMRMASPPTISFPNYNETFHFYTDASHFAAGGILLQEYDNRAHLVAAISHTFTRDERKWNVSEKETFAIVWGCERLAMMLKGRHFYLHTDHRSLVYLHNKRFKNSKISRWQTRLEEFDFTIIFIKGSDNQFADFMSRRPGVDDPTLDLQSDFPVGKEYEVEPNSNFRVFIPFWSENQFPDKLTLSRVKIHKVKVSAVAAPSETPIVSTNYGNLLEHQMQDYALSRIIHHLESSSDPLDIPKLLKNNDHRVPQLREHQKSLFVDHVTGALMVQVKSGARAVVPEHVRSHFLYLAHDLSAHGGVPRTLERLEDVWWYDMISDVGNYVHSCVQCLRRKGATGKRTKPPHGQLFRGKAPGESLSIDFAHMPAVRGYRYYLICVCNFSRYVWCVPTKKDDAVACAKSLVDRIFLPFDFVPKHIHSDRGLHFISAVVDNLCKLNGIRHSISTAFHPESNSFAERNNRTVKNALFCTSNMKNGRNWVDSLPHVMRCLNSMTNKSTKVSPRECWFGRKSTFTHRNGEEMTAESPLIYGLNVKSLARSVHNAVEISMAAADHAMQLRMKNESSPAPIPAGSCVYIKREMLSDPKRKNQKWVGPLKLVASNEHICLVEDAKGARDIVHRSHTCHASQRIQDLKYIEEFEMDYIFPHLTAIVKSKVPQTTQQRIPPSEQPNTVGSSSQGERSSTPIKTSQVQTNNPDISPVKAAAGDVLSGTVTLDTSKQSTETVGSSKCQSDDAMELGATGGTIWEETLFQSAISEAQPAEFSSAQSCDAANLEITPANVASPCRPTPVKEKRFQHQKKRARPEASPNSTVVELESKAPRTSSRAKKAVQPMNIQSSRSKSYD</sequence>
<dbReference type="Gene3D" id="3.30.420.10">
    <property type="entry name" value="Ribonuclease H-like superfamily/Ribonuclease H"/>
    <property type="match status" value="1"/>
</dbReference>
<name>E4XVU0_OIKDI</name>
<dbReference type="InterPro" id="IPR050951">
    <property type="entry name" value="Retrovirus_Pol_polyprotein"/>
</dbReference>
<dbReference type="Pfam" id="PF17917">
    <property type="entry name" value="RT_RNaseH"/>
    <property type="match status" value="1"/>
</dbReference>
<evidence type="ECO:0000256" key="8">
    <source>
        <dbReference type="ARBA" id="ARBA00022801"/>
    </source>
</evidence>
<feature type="region of interest" description="Disordered" evidence="11">
    <location>
        <begin position="1533"/>
        <end position="1579"/>
    </location>
</feature>
<evidence type="ECO:0000256" key="11">
    <source>
        <dbReference type="SAM" id="MobiDB-lite"/>
    </source>
</evidence>
<evidence type="ECO:0000256" key="6">
    <source>
        <dbReference type="ARBA" id="ARBA00022722"/>
    </source>
</evidence>
<keyword evidence="7" id="KW-0255">Endonuclease</keyword>
<evidence type="ECO:0000313" key="14">
    <source>
        <dbReference type="EMBL" id="CBY13808.1"/>
    </source>
</evidence>
<dbReference type="EMBL" id="FN653221">
    <property type="protein sequence ID" value="CBY13808.1"/>
    <property type="molecule type" value="Genomic_DNA"/>
</dbReference>
<dbReference type="GO" id="GO:0003676">
    <property type="term" value="F:nucleic acid binding"/>
    <property type="evidence" value="ECO:0007669"/>
    <property type="project" value="InterPro"/>
</dbReference>
<dbReference type="CDD" id="cd00303">
    <property type="entry name" value="retropepsin_like"/>
    <property type="match status" value="1"/>
</dbReference>
<dbReference type="SUPFAM" id="SSF53098">
    <property type="entry name" value="Ribonuclease H-like"/>
    <property type="match status" value="1"/>
</dbReference>
<dbReference type="Pfam" id="PF00665">
    <property type="entry name" value="rve"/>
    <property type="match status" value="1"/>
</dbReference>
<dbReference type="InterPro" id="IPR036397">
    <property type="entry name" value="RNaseH_sf"/>
</dbReference>
<evidence type="ECO:0000256" key="2">
    <source>
        <dbReference type="ARBA" id="ARBA00012180"/>
    </source>
</evidence>
<keyword evidence="5" id="KW-0548">Nucleotidyltransferase</keyword>
<feature type="region of interest" description="Disordered" evidence="11">
    <location>
        <begin position="1660"/>
        <end position="1721"/>
    </location>
</feature>
<dbReference type="PANTHER" id="PTHR37984">
    <property type="entry name" value="PROTEIN CBG26694"/>
    <property type="match status" value="1"/>
</dbReference>
<dbReference type="OrthoDB" id="425619at2759"/>
<evidence type="ECO:0000259" key="13">
    <source>
        <dbReference type="PROSITE" id="PS50994"/>
    </source>
</evidence>
<dbReference type="InterPro" id="IPR041373">
    <property type="entry name" value="RT_RNaseH"/>
</dbReference>
<comment type="similarity">
    <text evidence="1">Belongs to the beta type-B retroviral polymerase family. HERV class-II K(HML-2) pol subfamily.</text>
</comment>
<keyword evidence="6" id="KW-0540">Nuclease</keyword>
<dbReference type="Pfam" id="PF17921">
    <property type="entry name" value="Integrase_H2C2"/>
    <property type="match status" value="1"/>
</dbReference>
<dbReference type="EC" id="2.7.7.49" evidence="3"/>
<dbReference type="Gene3D" id="3.10.10.10">
    <property type="entry name" value="HIV Type 1 Reverse Transcriptase, subunit A, domain 1"/>
    <property type="match status" value="1"/>
</dbReference>
<dbReference type="InterPro" id="IPR012337">
    <property type="entry name" value="RNaseH-like_sf"/>
</dbReference>
<accession>E4XVU0</accession>
<dbReference type="InterPro" id="IPR021109">
    <property type="entry name" value="Peptidase_aspartic_dom_sf"/>
</dbReference>
<dbReference type="GO" id="GO:0015074">
    <property type="term" value="P:DNA integration"/>
    <property type="evidence" value="ECO:0007669"/>
    <property type="project" value="InterPro"/>
</dbReference>
<feature type="compositionally biased region" description="Polar residues" evidence="11">
    <location>
        <begin position="1710"/>
        <end position="1721"/>
    </location>
</feature>
<evidence type="ECO:0000256" key="1">
    <source>
        <dbReference type="ARBA" id="ARBA00010879"/>
    </source>
</evidence>
<feature type="domain" description="Reverse transcriptase" evidence="12">
    <location>
        <begin position="607"/>
        <end position="791"/>
    </location>
</feature>
<evidence type="ECO:0000256" key="10">
    <source>
        <dbReference type="ARBA" id="ARBA00039658"/>
    </source>
</evidence>
<evidence type="ECO:0000259" key="12">
    <source>
        <dbReference type="PROSITE" id="PS50878"/>
    </source>
</evidence>
<evidence type="ECO:0000256" key="5">
    <source>
        <dbReference type="ARBA" id="ARBA00022695"/>
    </source>
</evidence>
<dbReference type="Gene3D" id="2.40.70.10">
    <property type="entry name" value="Acid Proteases"/>
    <property type="match status" value="1"/>
</dbReference>
<feature type="compositionally biased region" description="Polar residues" evidence="11">
    <location>
        <begin position="1533"/>
        <end position="1574"/>
    </location>
</feature>
<dbReference type="EC" id="3.1.26.4" evidence="2"/>
<organism evidence="14">
    <name type="scientific">Oikopleura dioica</name>
    <name type="common">Tunicate</name>
    <dbReference type="NCBI Taxonomy" id="34765"/>
    <lineage>
        <taxon>Eukaryota</taxon>
        <taxon>Metazoa</taxon>
        <taxon>Chordata</taxon>
        <taxon>Tunicata</taxon>
        <taxon>Appendicularia</taxon>
        <taxon>Copelata</taxon>
        <taxon>Oikopleuridae</taxon>
        <taxon>Oikopleura</taxon>
    </lineage>
</organism>
<dbReference type="Pfam" id="PF00078">
    <property type="entry name" value="RVT_1"/>
    <property type="match status" value="1"/>
</dbReference>
<dbReference type="GO" id="GO:0004523">
    <property type="term" value="F:RNA-DNA hybrid ribonuclease activity"/>
    <property type="evidence" value="ECO:0007669"/>
    <property type="project" value="UniProtKB-EC"/>
</dbReference>
<proteinExistence type="inferred from homology"/>
<gene>
    <name evidence="14" type="ORF">GSOID_T00006739001</name>
</gene>
<dbReference type="InterPro" id="IPR001584">
    <property type="entry name" value="Integrase_cat-core"/>
</dbReference>
<keyword evidence="4" id="KW-0808">Transferase</keyword>
<dbReference type="Proteomes" id="UP000001307">
    <property type="component" value="Unassembled WGS sequence"/>
</dbReference>
<dbReference type="Gene3D" id="1.10.340.70">
    <property type="match status" value="1"/>
</dbReference>
<evidence type="ECO:0000313" key="15">
    <source>
        <dbReference type="Proteomes" id="UP000001307"/>
    </source>
</evidence>
<evidence type="ECO:0000256" key="4">
    <source>
        <dbReference type="ARBA" id="ARBA00022679"/>
    </source>
</evidence>
<keyword evidence="8" id="KW-0378">Hydrolase</keyword>